<organism evidence="3 4">
    <name type="scientific">Paenibacillus roseus</name>
    <dbReference type="NCBI Taxonomy" id="2798579"/>
    <lineage>
        <taxon>Bacteria</taxon>
        <taxon>Bacillati</taxon>
        <taxon>Bacillota</taxon>
        <taxon>Bacilli</taxon>
        <taxon>Bacillales</taxon>
        <taxon>Paenibacillaceae</taxon>
        <taxon>Paenibacillus</taxon>
    </lineage>
</organism>
<feature type="domain" description="SpoVR-like C-terminal" evidence="2">
    <location>
        <begin position="407"/>
        <end position="458"/>
    </location>
</feature>
<comment type="caution">
    <text evidence="3">The sequence shown here is derived from an EMBL/GenBank/DDBJ whole genome shotgun (WGS) entry which is preliminary data.</text>
</comment>
<accession>A0A934J8E8</accession>
<dbReference type="PANTHER" id="PTHR30029:SF2">
    <property type="entry name" value="STAGE V SPORULATION PROTEIN R"/>
    <property type="match status" value="1"/>
</dbReference>
<dbReference type="InterPro" id="IPR056174">
    <property type="entry name" value="SpoVR_N"/>
</dbReference>
<dbReference type="AlphaFoldDB" id="A0A934J8E8"/>
<dbReference type="Pfam" id="PF24755">
    <property type="entry name" value="SpoVR_C"/>
    <property type="match status" value="1"/>
</dbReference>
<evidence type="ECO:0000259" key="1">
    <source>
        <dbReference type="Pfam" id="PF04293"/>
    </source>
</evidence>
<keyword evidence="4" id="KW-1185">Reference proteome</keyword>
<protein>
    <submittedName>
        <fullName evidence="3">SpoVR family protein</fullName>
    </submittedName>
</protein>
<dbReference type="InterPro" id="IPR007390">
    <property type="entry name" value="Spore_V_R"/>
</dbReference>
<evidence type="ECO:0000313" key="3">
    <source>
        <dbReference type="EMBL" id="MBJ6362188.1"/>
    </source>
</evidence>
<reference evidence="3" key="1">
    <citation type="submission" date="2020-12" db="EMBL/GenBank/DDBJ databases">
        <authorList>
            <person name="Huq M.A."/>
        </authorList>
    </citation>
    <scope>NUCLEOTIDE SEQUENCE</scope>
    <source>
        <strain evidence="3">MAHUQ-46</strain>
    </source>
</reference>
<sequence>MKQDEIRQLERAISEITEIATGFGLDFYPMRYEICPSDIIYTFGAYGMPTRFSHWSFGKTFHKMKLQYDLGLSKIYELVINSNPCYAFLLDGNSLIQNKLIVAHVLAHCDFFKNNARFSRSNRNMVESMSATAERIARYELEHGSQKVEQFIDSVLAIQEHVDPTLIKPYQLDKKRYIELLEKRQEERANYSHLESPYDDLWSLDNQEEDAEGNEKTKRFPPSPEKDLVWFIQEYSPSLEDWQRDIMTTMRDEMLYFWPQMETKIMNEGWASYWHQRIIRELDLTSEETIEFAKLNSAVVQPSRNSLNPYYLGLKIFEDIEKRWDNPTEEERERLGRKPGEGREKIFEVREVDSDQSFIRNYLTKKLVEDLDLYVFEKKGPEWKITDKAWEHVRDQLVNSRVNGGFPNINVINGDFNRSSELYLKHHYEGVELDLKYVERTLPYVVRLWGKNVHLETVVEDKAIVFSCDGFKTSRKFL</sequence>
<dbReference type="RefSeq" id="WP_199019720.1">
    <property type="nucleotide sequence ID" value="NZ_JAELUP010000065.1"/>
</dbReference>
<evidence type="ECO:0000313" key="4">
    <source>
        <dbReference type="Proteomes" id="UP000640274"/>
    </source>
</evidence>
<feature type="domain" description="SpoVR protein-like N-terminal" evidence="1">
    <location>
        <begin position="5"/>
        <end position="404"/>
    </location>
</feature>
<dbReference type="PANTHER" id="PTHR30029">
    <property type="entry name" value="STAGE V SPORULATION PROTEIN R"/>
    <property type="match status" value="1"/>
</dbReference>
<dbReference type="EMBL" id="JAELUP010000065">
    <property type="protein sequence ID" value="MBJ6362188.1"/>
    <property type="molecule type" value="Genomic_DNA"/>
</dbReference>
<gene>
    <name evidence="3" type="ORF">JFN88_13010</name>
</gene>
<dbReference type="Pfam" id="PF04293">
    <property type="entry name" value="SpoVR"/>
    <property type="match status" value="1"/>
</dbReference>
<name>A0A934J8E8_9BACL</name>
<dbReference type="InterPro" id="IPR057008">
    <property type="entry name" value="SpoVR-like_C"/>
</dbReference>
<evidence type="ECO:0000259" key="2">
    <source>
        <dbReference type="Pfam" id="PF24755"/>
    </source>
</evidence>
<proteinExistence type="predicted"/>
<dbReference type="Proteomes" id="UP000640274">
    <property type="component" value="Unassembled WGS sequence"/>
</dbReference>